<gene>
    <name evidence="2" type="ORF">DFH05DRAFT_1463421</name>
</gene>
<organism evidence="2 3">
    <name type="scientific">Lentinula detonsa</name>
    <dbReference type="NCBI Taxonomy" id="2804962"/>
    <lineage>
        <taxon>Eukaryota</taxon>
        <taxon>Fungi</taxon>
        <taxon>Dikarya</taxon>
        <taxon>Basidiomycota</taxon>
        <taxon>Agaricomycotina</taxon>
        <taxon>Agaricomycetes</taxon>
        <taxon>Agaricomycetidae</taxon>
        <taxon>Agaricales</taxon>
        <taxon>Marasmiineae</taxon>
        <taxon>Omphalotaceae</taxon>
        <taxon>Lentinula</taxon>
    </lineage>
</organism>
<accession>A0A9W8TU50</accession>
<evidence type="ECO:0000313" key="2">
    <source>
        <dbReference type="EMBL" id="KAJ3740288.1"/>
    </source>
</evidence>
<name>A0A9W8TU50_9AGAR</name>
<dbReference type="EMBL" id="JANVFU010000015">
    <property type="protein sequence ID" value="KAJ3740288.1"/>
    <property type="molecule type" value="Genomic_DNA"/>
</dbReference>
<proteinExistence type="predicted"/>
<dbReference type="AlphaFoldDB" id="A0A9W8TU50"/>
<keyword evidence="3" id="KW-1185">Reference proteome</keyword>
<sequence length="183" mass="20890">MSENRDNDNDIDLDNQPGGSTAWKHDHEPQSNWRRSVGTNSIKQQRVQNRVESGTMKLSRAGLNWKVRQIKSDTEVLLLSINALVLLEEVQWYEGWAEEYHSDLDCWEETFLEEPAGDTSRARRGRGEVPQMEILQGTIPRVNHTKLGGDWIPIVFTALLTFDGFNALMQGSRSSKKRVIVIV</sequence>
<comment type="caution">
    <text evidence="2">The sequence shown here is derived from an EMBL/GenBank/DDBJ whole genome shotgun (WGS) entry which is preliminary data.</text>
</comment>
<feature type="compositionally biased region" description="Polar residues" evidence="1">
    <location>
        <begin position="30"/>
        <end position="41"/>
    </location>
</feature>
<dbReference type="Proteomes" id="UP001142393">
    <property type="component" value="Unassembled WGS sequence"/>
</dbReference>
<protein>
    <submittedName>
        <fullName evidence="2">Uncharacterized protein</fullName>
    </submittedName>
</protein>
<feature type="region of interest" description="Disordered" evidence="1">
    <location>
        <begin position="1"/>
        <end position="41"/>
    </location>
</feature>
<reference evidence="2 3" key="1">
    <citation type="journal article" date="2023" name="Proc. Natl. Acad. Sci. U.S.A.">
        <title>A global phylogenomic analysis of the shiitake genus Lentinula.</title>
        <authorList>
            <person name="Sierra-Patev S."/>
            <person name="Min B."/>
            <person name="Naranjo-Ortiz M."/>
            <person name="Looney B."/>
            <person name="Konkel Z."/>
            <person name="Slot J.C."/>
            <person name="Sakamoto Y."/>
            <person name="Steenwyk J.L."/>
            <person name="Rokas A."/>
            <person name="Carro J."/>
            <person name="Camarero S."/>
            <person name="Ferreira P."/>
            <person name="Molpeceres G."/>
            <person name="Ruiz-Duenas F.J."/>
            <person name="Serrano A."/>
            <person name="Henrissat B."/>
            <person name="Drula E."/>
            <person name="Hughes K.W."/>
            <person name="Mata J.L."/>
            <person name="Ishikawa N.K."/>
            <person name="Vargas-Isla R."/>
            <person name="Ushijima S."/>
            <person name="Smith C.A."/>
            <person name="Donoghue J."/>
            <person name="Ahrendt S."/>
            <person name="Andreopoulos W."/>
            <person name="He G."/>
            <person name="LaButti K."/>
            <person name="Lipzen A."/>
            <person name="Ng V."/>
            <person name="Riley R."/>
            <person name="Sandor L."/>
            <person name="Barry K."/>
            <person name="Martinez A.T."/>
            <person name="Xiao Y."/>
            <person name="Gibbons J.G."/>
            <person name="Terashima K."/>
            <person name="Grigoriev I.V."/>
            <person name="Hibbett D."/>
        </authorList>
    </citation>
    <scope>NUCLEOTIDE SEQUENCE [LARGE SCALE GENOMIC DNA]</scope>
    <source>
        <strain evidence="2 3">TFB7810</strain>
    </source>
</reference>
<evidence type="ECO:0000313" key="3">
    <source>
        <dbReference type="Proteomes" id="UP001142393"/>
    </source>
</evidence>
<evidence type="ECO:0000256" key="1">
    <source>
        <dbReference type="SAM" id="MobiDB-lite"/>
    </source>
</evidence>